<evidence type="ECO:0000313" key="2">
    <source>
        <dbReference type="Proteomes" id="UP000003494"/>
    </source>
</evidence>
<dbReference type="STRING" id="626523.GCWU000342_01071"/>
<sequence length="374" mass="43484">MNDTHDESKNNEPLEKIEDNEEAVSALPSLLFKSIGMSNKLYSAYQPLFQQPEAIQKMQETLCSITKMTEPIVAAQRNFYNEIHNPTVQQIIQNFANIPRLYIDFDYSPMVVGLKSLIESDALRTSVLAAQRMYDSVAAVYDSPVIKWIQSLDFSPLFESLRAFSLPEIKPDKIKRIYLSEMYYAHWFPGSIWCADIKLTFDVIDIVGSTRKSNNRVKKIDRAIYGYYTKPVIEGMKKEWRGLDLPEYLMRILHQAVQAYHRKEYAITVIVLSTQWEGIIYRKAHDNGRKRISKTKEYFSTLASQNNYLEIFKSYYDDFIMYDCNSLEETIADVPGRHSAAHSFYETYPTRKAALNAILFTDFLLRLKPLEEEN</sequence>
<dbReference type="eggNOG" id="ENOG5033WK8">
    <property type="taxonomic scope" value="Bacteria"/>
</dbReference>
<dbReference type="RefSeq" id="WP_006906081.1">
    <property type="nucleotide sequence ID" value="NZ_GG665866.1"/>
</dbReference>
<dbReference type="HOGENOM" id="CLU_739436_0_0_9"/>
<comment type="caution">
    <text evidence="1">The sequence shown here is derived from an EMBL/GenBank/DDBJ whole genome shotgun (WGS) entry which is preliminary data.</text>
</comment>
<protein>
    <submittedName>
        <fullName evidence="1">Uncharacterized protein</fullName>
    </submittedName>
</protein>
<evidence type="ECO:0000313" key="1">
    <source>
        <dbReference type="EMBL" id="EEP28263.1"/>
    </source>
</evidence>
<reference evidence="1" key="1">
    <citation type="submission" date="2009-04" db="EMBL/GenBank/DDBJ databases">
        <authorList>
            <person name="Weinstock G."/>
            <person name="Sodergren E."/>
            <person name="Clifton S."/>
            <person name="Fulton L."/>
            <person name="Fulton B."/>
            <person name="Courtney L."/>
            <person name="Fronick C."/>
            <person name="Harrison M."/>
            <person name="Strong C."/>
            <person name="Farmer C."/>
            <person name="Delahaunty K."/>
            <person name="Markovic C."/>
            <person name="Hall O."/>
            <person name="Minx P."/>
            <person name="Tomlinson C."/>
            <person name="Mitreva M."/>
            <person name="Nelson J."/>
            <person name="Hou S."/>
            <person name="Wollam A."/>
            <person name="Pepin K.H."/>
            <person name="Johnson M."/>
            <person name="Bhonagiri V."/>
            <person name="Nash W.E."/>
            <person name="Warren W."/>
            <person name="Chinwalla A."/>
            <person name="Mardis E.R."/>
            <person name="Wilson R.K."/>
        </authorList>
    </citation>
    <scope>NUCLEOTIDE SEQUENCE [LARGE SCALE GENOMIC DNA]</scope>
    <source>
        <strain evidence="1">DSM 14600</strain>
    </source>
</reference>
<gene>
    <name evidence="1" type="ORF">GCWU000342_01071</name>
</gene>
<name>C4GAX0_9FIRM</name>
<organism evidence="1 2">
    <name type="scientific">Shuttleworthella satelles DSM 14600</name>
    <dbReference type="NCBI Taxonomy" id="626523"/>
    <lineage>
        <taxon>Bacteria</taxon>
        <taxon>Bacillati</taxon>
        <taxon>Bacillota</taxon>
        <taxon>Clostridia</taxon>
        <taxon>Lachnospirales</taxon>
        <taxon>Lachnospiraceae</taxon>
        <taxon>Shuttleworthella</taxon>
    </lineage>
</organism>
<accession>C4GAX0</accession>
<dbReference type="EMBL" id="ACIP02000002">
    <property type="protein sequence ID" value="EEP28263.1"/>
    <property type="molecule type" value="Genomic_DNA"/>
</dbReference>
<proteinExistence type="predicted"/>
<keyword evidence="2" id="KW-1185">Reference proteome</keyword>
<dbReference type="Proteomes" id="UP000003494">
    <property type="component" value="Unassembled WGS sequence"/>
</dbReference>
<dbReference type="AlphaFoldDB" id="C4GAX0"/>